<gene>
    <name evidence="2" type="ORF">GN277_24460</name>
</gene>
<dbReference type="Gene3D" id="2.40.30.200">
    <property type="match status" value="1"/>
</dbReference>
<evidence type="ECO:0000313" key="2">
    <source>
        <dbReference type="EMBL" id="MXP78381.1"/>
    </source>
</evidence>
<sequence>MGFSFDGITSKSMGIASRMTTENRVPELKNRTISMAGRDGLIDLGASLSERVIEISCFIPPKRTAAELLECKDEIVSWLSPDKGVCALMLDTEPGRVYYARLQEGVTFERVVRLAATFDLAFFCPDPFGYAAEDEVFTITEAGNHTVRRRLGNLYSNPVYRLKGVLASGAGRHISISTNGAELKIANATLSEGETLVIDTAKMTAWVEDAEGNTLRNALPYIGELNFPTLGAGLNTVEVAASNAAFTELEIQAKSRWR</sequence>
<reference evidence="2 3" key="1">
    <citation type="submission" date="2019-12" db="EMBL/GenBank/DDBJ databases">
        <title>Sporaefaciens musculi gen. nov., sp. nov., a novel bacterium isolated from the caecum of an obese mouse.</title>
        <authorList>
            <person name="Rasmussen T.S."/>
            <person name="Streidl T."/>
            <person name="Hitch T.C.A."/>
            <person name="Wortmann E."/>
            <person name="Deptula P."/>
            <person name="Hansen M."/>
            <person name="Nielsen D.S."/>
            <person name="Clavel T."/>
            <person name="Vogensen F.K."/>
        </authorList>
    </citation>
    <scope>NUCLEOTIDE SEQUENCE [LARGE SCALE GENOMIC DNA]</scope>
    <source>
        <strain evidence="2 3">WCA-9-b2</strain>
    </source>
</reference>
<evidence type="ECO:0000313" key="3">
    <source>
        <dbReference type="Proteomes" id="UP000460412"/>
    </source>
</evidence>
<dbReference type="EMBL" id="WUQX01000001">
    <property type="protein sequence ID" value="MXP78381.1"/>
    <property type="molecule type" value="Genomic_DNA"/>
</dbReference>
<evidence type="ECO:0000259" key="1">
    <source>
        <dbReference type="Pfam" id="PF05709"/>
    </source>
</evidence>
<name>A0A7X3ML41_9FIRM</name>
<proteinExistence type="predicted"/>
<keyword evidence="3" id="KW-1185">Reference proteome</keyword>
<dbReference type="NCBIfam" id="TIGR01633">
    <property type="entry name" value="phi3626_gp14_N"/>
    <property type="match status" value="1"/>
</dbReference>
<dbReference type="RefSeq" id="WP_016230175.1">
    <property type="nucleotide sequence ID" value="NZ_WUQX01000001.1"/>
</dbReference>
<dbReference type="AlphaFoldDB" id="A0A7X3ML41"/>
<dbReference type="InterPro" id="IPR008841">
    <property type="entry name" value="Siphovirus-type_tail_N"/>
</dbReference>
<comment type="caution">
    <text evidence="2">The sequence shown here is derived from an EMBL/GenBank/DDBJ whole genome shotgun (WGS) entry which is preliminary data.</text>
</comment>
<protein>
    <submittedName>
        <fullName evidence="2">Phage tail family protein</fullName>
    </submittedName>
</protein>
<dbReference type="Proteomes" id="UP000460412">
    <property type="component" value="Unassembled WGS sequence"/>
</dbReference>
<dbReference type="InterPro" id="IPR006520">
    <property type="entry name" value="Dit_BPSPP_N"/>
</dbReference>
<feature type="domain" description="Siphovirus-type tail component RIFT-related" evidence="1">
    <location>
        <begin position="23"/>
        <end position="124"/>
    </location>
</feature>
<accession>A0A7X3ML41</accession>
<organism evidence="2 3">
    <name type="scientific">Sporofaciens musculi</name>
    <dbReference type="NCBI Taxonomy" id="2681861"/>
    <lineage>
        <taxon>Bacteria</taxon>
        <taxon>Bacillati</taxon>
        <taxon>Bacillota</taxon>
        <taxon>Clostridia</taxon>
        <taxon>Lachnospirales</taxon>
        <taxon>Lachnospiraceae</taxon>
        <taxon>Sporofaciens</taxon>
    </lineage>
</organism>
<dbReference type="Pfam" id="PF05709">
    <property type="entry name" value="Sipho_tail"/>
    <property type="match status" value="1"/>
</dbReference>